<accession>A0A015SXP0</accession>
<name>A0A015SXP0_BACFG</name>
<reference evidence="3 4" key="1">
    <citation type="submission" date="2014-02" db="EMBL/GenBank/DDBJ databases">
        <authorList>
            <person name="Sears C."/>
            <person name="Carroll K."/>
            <person name="Sack B.R."/>
            <person name="Qadri F."/>
            <person name="Myers L.L."/>
            <person name="Chung G.-T."/>
            <person name="Escheverria P."/>
            <person name="Fraser C.M."/>
            <person name="Sadzewicz L."/>
            <person name="Shefchek K.A."/>
            <person name="Tallon L."/>
            <person name="Das S.P."/>
            <person name="Daugherty S."/>
            <person name="Mongodin E.F."/>
        </authorList>
    </citation>
    <scope>NUCLEOTIDE SEQUENCE [LARGE SCALE GENOMIC DNA]</scope>
    <source>
        <strain evidence="4">3988T(B)14</strain>
    </source>
</reference>
<evidence type="ECO:0000313" key="4">
    <source>
        <dbReference type="Proteomes" id="UP000020529"/>
    </source>
</evidence>
<evidence type="ECO:0008006" key="5">
    <source>
        <dbReference type="Google" id="ProtNLM"/>
    </source>
</evidence>
<dbReference type="Proteomes" id="UP000020529">
    <property type="component" value="Unassembled WGS sequence"/>
</dbReference>
<evidence type="ECO:0000313" key="3">
    <source>
        <dbReference type="EMBL" id="EXY76914.1"/>
    </source>
</evidence>
<evidence type="ECO:0000256" key="1">
    <source>
        <dbReference type="SAM" id="MobiDB-lite"/>
    </source>
</evidence>
<keyword evidence="2" id="KW-1133">Transmembrane helix</keyword>
<feature type="transmembrane region" description="Helical" evidence="2">
    <location>
        <begin position="91"/>
        <end position="112"/>
    </location>
</feature>
<proteinExistence type="predicted"/>
<dbReference type="PATRIC" id="fig|1339315.3.peg.175"/>
<protein>
    <recommendedName>
        <fullName evidence="5">Transmembrane protein</fullName>
    </recommendedName>
</protein>
<dbReference type="AlphaFoldDB" id="A0A015SXP0"/>
<feature type="region of interest" description="Disordered" evidence="1">
    <location>
        <begin position="1"/>
        <end position="31"/>
    </location>
</feature>
<sequence>METNSRPEATASPVKQGQYSPRKRKDTTPKVNPQLAVELVYQELKRVEAYTKRIENAMEKGSQLEMSIEELIKTLKEESKKREEYYILKRGILLTQILLLGFLILIAIYKFWF</sequence>
<keyword evidence="2" id="KW-0472">Membrane</keyword>
<evidence type="ECO:0000256" key="2">
    <source>
        <dbReference type="SAM" id="Phobius"/>
    </source>
</evidence>
<feature type="compositionally biased region" description="Polar residues" evidence="1">
    <location>
        <begin position="1"/>
        <end position="19"/>
    </location>
</feature>
<gene>
    <name evidence="3" type="ORF">M124_4183</name>
</gene>
<keyword evidence="2" id="KW-0812">Transmembrane</keyword>
<organism evidence="3 4">
    <name type="scientific">Bacteroides fragilis str. 3988T(B)14</name>
    <dbReference type="NCBI Taxonomy" id="1339315"/>
    <lineage>
        <taxon>Bacteria</taxon>
        <taxon>Pseudomonadati</taxon>
        <taxon>Bacteroidota</taxon>
        <taxon>Bacteroidia</taxon>
        <taxon>Bacteroidales</taxon>
        <taxon>Bacteroidaceae</taxon>
        <taxon>Bacteroides</taxon>
    </lineage>
</organism>
<dbReference type="EMBL" id="JGCY01000061">
    <property type="protein sequence ID" value="EXY76914.1"/>
    <property type="molecule type" value="Genomic_DNA"/>
</dbReference>
<comment type="caution">
    <text evidence="3">The sequence shown here is derived from an EMBL/GenBank/DDBJ whole genome shotgun (WGS) entry which is preliminary data.</text>
</comment>